<evidence type="ECO:0000256" key="9">
    <source>
        <dbReference type="ARBA" id="ARBA00023014"/>
    </source>
</evidence>
<dbReference type="Pfam" id="PF02445">
    <property type="entry name" value="NadA"/>
    <property type="match status" value="1"/>
</dbReference>
<evidence type="ECO:0000256" key="5">
    <source>
        <dbReference type="ARBA" id="ARBA00022642"/>
    </source>
</evidence>
<dbReference type="GO" id="GO:0051539">
    <property type="term" value="F:4 iron, 4 sulfur cluster binding"/>
    <property type="evidence" value="ECO:0007669"/>
    <property type="project" value="UniProtKB-KW"/>
</dbReference>
<dbReference type="EMBL" id="PFKO01000337">
    <property type="protein sequence ID" value="PIY31475.1"/>
    <property type="molecule type" value="Genomic_DNA"/>
</dbReference>
<gene>
    <name evidence="10" type="ORF">COZ07_09165</name>
</gene>
<accession>A0A2M7PLR5</accession>
<dbReference type="InterPro" id="IPR036094">
    <property type="entry name" value="NadA_sf"/>
</dbReference>
<keyword evidence="8" id="KW-0408">Iron</keyword>
<protein>
    <recommendedName>
        <fullName evidence="3">quinolinate synthase</fullName>
        <ecNumber evidence="3">2.5.1.72</ecNumber>
    </recommendedName>
</protein>
<evidence type="ECO:0000256" key="7">
    <source>
        <dbReference type="ARBA" id="ARBA00022723"/>
    </source>
</evidence>
<dbReference type="Gene3D" id="3.40.50.10800">
    <property type="entry name" value="NadA-like"/>
    <property type="match status" value="3"/>
</dbReference>
<dbReference type="GO" id="GO:0034628">
    <property type="term" value="P:'de novo' NAD+ biosynthetic process from L-aspartate"/>
    <property type="evidence" value="ECO:0007669"/>
    <property type="project" value="TreeGrafter"/>
</dbReference>
<comment type="pathway">
    <text evidence="2">Cofactor biosynthesis; NAD(+) biosynthesis; quinolinate from iminoaspartate: step 1/1.</text>
</comment>
<keyword evidence="6" id="KW-0808">Transferase</keyword>
<evidence type="ECO:0000256" key="8">
    <source>
        <dbReference type="ARBA" id="ARBA00023004"/>
    </source>
</evidence>
<dbReference type="GO" id="GO:0046872">
    <property type="term" value="F:metal ion binding"/>
    <property type="evidence" value="ECO:0007669"/>
    <property type="project" value="UniProtKB-KW"/>
</dbReference>
<evidence type="ECO:0000256" key="6">
    <source>
        <dbReference type="ARBA" id="ARBA00022679"/>
    </source>
</evidence>
<name>A0A2M7PLR5_9BACT</name>
<evidence type="ECO:0000256" key="1">
    <source>
        <dbReference type="ARBA" id="ARBA00001966"/>
    </source>
</evidence>
<evidence type="ECO:0000256" key="4">
    <source>
        <dbReference type="ARBA" id="ARBA00022485"/>
    </source>
</evidence>
<evidence type="ECO:0000256" key="2">
    <source>
        <dbReference type="ARBA" id="ARBA00005065"/>
    </source>
</evidence>
<sequence length="166" mass="18690">MFLGDYVAKMTGRKNMIIYPGECHVHAKVRTQDVLKKLAAYPKAEFLIHPECGCVSNCLHSLSCGELPKDKAHILSTGGMVAYSKKSSSEEFVIATETGILYRLGKLNPEKEFIAVRDDMICQFMKMITLPKLLNTLKNLVYEVKVPKEIADRARIPIERMLSLSK</sequence>
<comment type="caution">
    <text evidence="10">The sequence shown here is derived from an EMBL/GenBank/DDBJ whole genome shotgun (WGS) entry which is preliminary data.</text>
</comment>
<keyword evidence="9" id="KW-0411">Iron-sulfur</keyword>
<comment type="cofactor">
    <cofactor evidence="1">
        <name>[4Fe-4S] cluster</name>
        <dbReference type="ChEBI" id="CHEBI:49883"/>
    </cofactor>
</comment>
<dbReference type="Proteomes" id="UP000230646">
    <property type="component" value="Unassembled WGS sequence"/>
</dbReference>
<dbReference type="PANTHER" id="PTHR30573:SF0">
    <property type="entry name" value="QUINOLINATE SYNTHASE, CHLOROPLASTIC"/>
    <property type="match status" value="1"/>
</dbReference>
<dbReference type="InterPro" id="IPR003473">
    <property type="entry name" value="NadA"/>
</dbReference>
<dbReference type="PANTHER" id="PTHR30573">
    <property type="entry name" value="QUINOLINATE SYNTHETASE A"/>
    <property type="match status" value="1"/>
</dbReference>
<keyword evidence="7" id="KW-0479">Metal-binding</keyword>
<organism evidence="10 11">
    <name type="scientific">Candidatus Infernicultor aquiphilus</name>
    <dbReference type="NCBI Taxonomy" id="1805029"/>
    <lineage>
        <taxon>Bacteria</taxon>
        <taxon>Pseudomonadati</taxon>
        <taxon>Atribacterota</taxon>
        <taxon>Candidatus Phoenicimicrobiia</taxon>
        <taxon>Candidatus Pheonicimicrobiales</taxon>
        <taxon>Candidatus Phoenicimicrobiaceae</taxon>
        <taxon>Candidatus Infernicultor</taxon>
    </lineage>
</organism>
<proteinExistence type="predicted"/>
<evidence type="ECO:0000313" key="10">
    <source>
        <dbReference type="EMBL" id="PIY31475.1"/>
    </source>
</evidence>
<dbReference type="UniPathway" id="UPA00253">
    <property type="reaction ID" value="UER00327"/>
</dbReference>
<evidence type="ECO:0000256" key="3">
    <source>
        <dbReference type="ARBA" id="ARBA00012669"/>
    </source>
</evidence>
<dbReference type="EC" id="2.5.1.72" evidence="3"/>
<evidence type="ECO:0000313" key="11">
    <source>
        <dbReference type="Proteomes" id="UP000230646"/>
    </source>
</evidence>
<reference evidence="10 11" key="1">
    <citation type="submission" date="2017-09" db="EMBL/GenBank/DDBJ databases">
        <title>Depth-based differentiation of microbial function through sediment-hosted aquifers and enrichment of novel symbionts in the deep terrestrial subsurface.</title>
        <authorList>
            <person name="Probst A.J."/>
            <person name="Ladd B."/>
            <person name="Jarett J.K."/>
            <person name="Geller-Mcgrath D.E."/>
            <person name="Sieber C.M."/>
            <person name="Emerson J.B."/>
            <person name="Anantharaman K."/>
            <person name="Thomas B.C."/>
            <person name="Malmstrom R."/>
            <person name="Stieglmeier M."/>
            <person name="Klingl A."/>
            <person name="Woyke T."/>
            <person name="Ryan C.M."/>
            <person name="Banfield J.F."/>
        </authorList>
    </citation>
    <scope>NUCLEOTIDE SEQUENCE [LARGE SCALE GENOMIC DNA]</scope>
    <source>
        <strain evidence="10">CG_4_10_14_3_um_filter_34_13</strain>
    </source>
</reference>
<keyword evidence="5" id="KW-0662">Pyridine nucleotide biosynthesis</keyword>
<dbReference type="AlphaFoldDB" id="A0A2M7PLR5"/>
<dbReference type="GO" id="GO:0008987">
    <property type="term" value="F:quinolinate synthetase A activity"/>
    <property type="evidence" value="ECO:0007669"/>
    <property type="project" value="InterPro"/>
</dbReference>
<dbReference type="SUPFAM" id="SSF142754">
    <property type="entry name" value="NadA-like"/>
    <property type="match status" value="1"/>
</dbReference>
<keyword evidence="4" id="KW-0004">4Fe-4S</keyword>